<accession>A0ABV0SBI4</accession>
<name>A0ABV0SBI4_9TELE</name>
<evidence type="ECO:0000313" key="1">
    <source>
        <dbReference type="EMBL" id="MEQ2217302.1"/>
    </source>
</evidence>
<reference evidence="1 2" key="1">
    <citation type="submission" date="2021-06" db="EMBL/GenBank/DDBJ databases">
        <authorList>
            <person name="Palmer J.M."/>
        </authorList>
    </citation>
    <scope>NUCLEOTIDE SEQUENCE [LARGE SCALE GENOMIC DNA]</scope>
    <source>
        <strain evidence="1 2">XC_2019</strain>
        <tissue evidence="1">Muscle</tissue>
    </source>
</reference>
<comment type="caution">
    <text evidence="1">The sequence shown here is derived from an EMBL/GenBank/DDBJ whole genome shotgun (WGS) entry which is preliminary data.</text>
</comment>
<dbReference type="EMBL" id="JAHRIN010075762">
    <property type="protein sequence ID" value="MEQ2217302.1"/>
    <property type="molecule type" value="Genomic_DNA"/>
</dbReference>
<gene>
    <name evidence="1" type="ORF">XENOCAPTIV_004029</name>
</gene>
<keyword evidence="2" id="KW-1185">Reference proteome</keyword>
<proteinExistence type="predicted"/>
<sequence>MTSVALHGRPCPLFALERSAGTRTSLSGTCVEPAGSCRGWSYRDAWRGTLAASTQLLASYNDEDIYLFDSNHSDGADYRRRYKGHRNNATGIYFDQ</sequence>
<evidence type="ECO:0000313" key="2">
    <source>
        <dbReference type="Proteomes" id="UP001434883"/>
    </source>
</evidence>
<organism evidence="1 2">
    <name type="scientific">Xenoophorus captivus</name>
    <dbReference type="NCBI Taxonomy" id="1517983"/>
    <lineage>
        <taxon>Eukaryota</taxon>
        <taxon>Metazoa</taxon>
        <taxon>Chordata</taxon>
        <taxon>Craniata</taxon>
        <taxon>Vertebrata</taxon>
        <taxon>Euteleostomi</taxon>
        <taxon>Actinopterygii</taxon>
        <taxon>Neopterygii</taxon>
        <taxon>Teleostei</taxon>
        <taxon>Neoteleostei</taxon>
        <taxon>Acanthomorphata</taxon>
        <taxon>Ovalentaria</taxon>
        <taxon>Atherinomorphae</taxon>
        <taxon>Cyprinodontiformes</taxon>
        <taxon>Goodeidae</taxon>
        <taxon>Xenoophorus</taxon>
    </lineage>
</organism>
<dbReference type="Proteomes" id="UP001434883">
    <property type="component" value="Unassembled WGS sequence"/>
</dbReference>
<protein>
    <submittedName>
        <fullName evidence="1">Uncharacterized protein</fullName>
    </submittedName>
</protein>